<proteinExistence type="predicted"/>
<feature type="compositionally biased region" description="Acidic residues" evidence="1">
    <location>
        <begin position="711"/>
        <end position="727"/>
    </location>
</feature>
<evidence type="ECO:0000256" key="1">
    <source>
        <dbReference type="SAM" id="MobiDB-lite"/>
    </source>
</evidence>
<evidence type="ECO:0000259" key="2">
    <source>
        <dbReference type="PROSITE" id="PS50006"/>
    </source>
</evidence>
<feature type="region of interest" description="Disordered" evidence="1">
    <location>
        <begin position="247"/>
        <end position="290"/>
    </location>
</feature>
<feature type="compositionally biased region" description="Basic and acidic residues" evidence="1">
    <location>
        <begin position="405"/>
        <end position="431"/>
    </location>
</feature>
<dbReference type="Pfam" id="PF00498">
    <property type="entry name" value="FHA"/>
    <property type="match status" value="1"/>
</dbReference>
<dbReference type="EMBL" id="KI925463">
    <property type="protein sequence ID" value="ETW77547.1"/>
    <property type="molecule type" value="Genomic_DNA"/>
</dbReference>
<feature type="domain" description="FHA" evidence="2">
    <location>
        <begin position="34"/>
        <end position="82"/>
    </location>
</feature>
<organism evidence="3 4">
    <name type="scientific">Heterobasidion irregulare (strain TC 32-1)</name>
    <dbReference type="NCBI Taxonomy" id="747525"/>
    <lineage>
        <taxon>Eukaryota</taxon>
        <taxon>Fungi</taxon>
        <taxon>Dikarya</taxon>
        <taxon>Basidiomycota</taxon>
        <taxon>Agaricomycotina</taxon>
        <taxon>Agaricomycetes</taxon>
        <taxon>Russulales</taxon>
        <taxon>Bondarzewiaceae</taxon>
        <taxon>Heterobasidion</taxon>
        <taxon>Heterobasidion annosum species complex</taxon>
    </lineage>
</organism>
<feature type="compositionally biased region" description="Basic residues" evidence="1">
    <location>
        <begin position="280"/>
        <end position="289"/>
    </location>
</feature>
<feature type="region of interest" description="Disordered" evidence="1">
    <location>
        <begin position="303"/>
        <end position="614"/>
    </location>
</feature>
<feature type="compositionally biased region" description="Gly residues" evidence="1">
    <location>
        <begin position="487"/>
        <end position="501"/>
    </location>
</feature>
<protein>
    <recommendedName>
        <fullName evidence="2">FHA domain-containing protein</fullName>
    </recommendedName>
</protein>
<feature type="region of interest" description="Disordered" evidence="1">
    <location>
        <begin position="626"/>
        <end position="702"/>
    </location>
</feature>
<feature type="compositionally biased region" description="Low complexity" evidence="1">
    <location>
        <begin position="1121"/>
        <end position="1133"/>
    </location>
</feature>
<feature type="region of interest" description="Disordered" evidence="1">
    <location>
        <begin position="956"/>
        <end position="1202"/>
    </location>
</feature>
<dbReference type="PROSITE" id="PS50006">
    <property type="entry name" value="FHA_DOMAIN"/>
    <property type="match status" value="1"/>
</dbReference>
<dbReference type="AlphaFoldDB" id="W4JVH8"/>
<dbReference type="SUPFAM" id="SSF49879">
    <property type="entry name" value="SMAD/FHA domain"/>
    <property type="match status" value="1"/>
</dbReference>
<feature type="region of interest" description="Disordered" evidence="1">
    <location>
        <begin position="168"/>
        <end position="190"/>
    </location>
</feature>
<evidence type="ECO:0000313" key="3">
    <source>
        <dbReference type="EMBL" id="ETW77547.1"/>
    </source>
</evidence>
<name>W4JVH8_HETIT</name>
<feature type="compositionally biased region" description="Basic and acidic residues" evidence="1">
    <location>
        <begin position="523"/>
        <end position="541"/>
    </location>
</feature>
<dbReference type="CDD" id="cd22673">
    <property type="entry name" value="FHA_Ki67"/>
    <property type="match status" value="1"/>
</dbReference>
<feature type="compositionally biased region" description="Pro residues" evidence="1">
    <location>
        <begin position="264"/>
        <end position="278"/>
    </location>
</feature>
<feature type="compositionally biased region" description="Acidic residues" evidence="1">
    <location>
        <begin position="687"/>
        <end position="701"/>
    </location>
</feature>
<sequence length="1202" mass="132339">MDSSEVGKYGLLLLMKKHDPEASIASFPIDEEEVTFGRDSSCSVRLYYNTVSALHAKIIFQERKAFLIVLGTHGLSVDGCPVFPSAPSSQHPTTIPLSNGSEIEIHKKRFRFEYPPKAIRAALLATPSPTKKTRRRTLRLSMIQSAQVFTPRPSKNPRENLRVLQSPIKPLGSPLKSGYHAEEDEEEPIILVNGDNPRVVEEEKDLVILEHVEVEDPEPEPQHRPLKIHKKAPALGVANVEARTPMRARQASGSYAPLASQPAPVQPQPQPQPQPPLQTPRRRAPRSSLHRVALLRSAQRAAMRAEMEYEEDEEREVEESVGTLEGLRTALLEANEEEDEDDDKLSRFAGELGGRDEDENDDEDEHSEPEDGGQDQQQAPSGWLKSLEVVRSAWPFRVSQSPEKQMQHEEQDITEAQIHDDGEENIKHDSDENQPPQYVHDSHETAGADTQTTHPDADVDHQPSSRPPPRRVHGAFMTPQAKRTSGGLRGAGRYSIGGGSSDGPQRVRLVQPWRIGDIVVPVPEEHEPKEEDDKSTVRDLSKSASVRVSEEEKKAIQARRRSAFAMPDDFFGGQIPGSRRASAVVPPPATPVTSPTKAWVSSREVKEEEEENTSVLLERMKEMVEGMKRRRSMREEHESRRATLGELKEEAEGRLEDEHAVEDDGGAFDQDAMDHDGATNEGRREEELIEEPEETDFEDVDEAHMDIVEGTDEDEDSTDDELQEEGAVDITPCEVSSIPFNEESTLASQVPPETPQMDSLRHMFSSAQTALATPQFSGVREMYLRERAQDTSTPIYEGVGEMMSTPAAYRAHESTQESSDEAEDSQDDSSDKDDPPTPVPARATRAKRTPALKAKADPPATRKRTPAVRASTRQAETTPAGADATLMADDELTPDLPPVRGTRKASDAPKGAIVRRSRRAASEAEDEQDVVPPVKANPTGTKVTRTKVISKAAAKIVKINEVSEDEVKASGSSKRVRRGATDPAASTDDEPPAPKTAGRSRIPKIAASTSLQSGSDVPMKIGPPKGRRAVRAKVPVAMPATEASASKLRSDEPQALDMDEDPLDAFGRPESAEEVEAHPAAKVRRRRNKATAQVEPVVEEEPTANTATRSVREKRIPTPVATSSRTTTRSRAASGKKASPIPEDKENSPKDPVVKEEDDEQTMTAAVRVPRTRRAKAQSEPEKEPVPPKTRATRTRTASARK</sequence>
<dbReference type="InParanoid" id="W4JVH8"/>
<feature type="compositionally biased region" description="Basic and acidic residues" evidence="1">
    <location>
        <begin position="1177"/>
        <end position="1186"/>
    </location>
</feature>
<feature type="compositionally biased region" description="Basic and acidic residues" evidence="1">
    <location>
        <begin position="1142"/>
        <end position="1155"/>
    </location>
</feature>
<dbReference type="GeneID" id="20666057"/>
<reference evidence="3 4" key="1">
    <citation type="journal article" date="2012" name="New Phytol.">
        <title>Insight into trade-off between wood decay and parasitism from the genome of a fungal forest pathogen.</title>
        <authorList>
            <person name="Olson A."/>
            <person name="Aerts A."/>
            <person name="Asiegbu F."/>
            <person name="Belbahri L."/>
            <person name="Bouzid O."/>
            <person name="Broberg A."/>
            <person name="Canback B."/>
            <person name="Coutinho P.M."/>
            <person name="Cullen D."/>
            <person name="Dalman K."/>
            <person name="Deflorio G."/>
            <person name="van Diepen L.T."/>
            <person name="Dunand C."/>
            <person name="Duplessis S."/>
            <person name="Durling M."/>
            <person name="Gonthier P."/>
            <person name="Grimwood J."/>
            <person name="Fossdal C.G."/>
            <person name="Hansson D."/>
            <person name="Henrissat B."/>
            <person name="Hietala A."/>
            <person name="Himmelstrand K."/>
            <person name="Hoffmeister D."/>
            <person name="Hogberg N."/>
            <person name="James T.Y."/>
            <person name="Karlsson M."/>
            <person name="Kohler A."/>
            <person name="Kues U."/>
            <person name="Lee Y.H."/>
            <person name="Lin Y.C."/>
            <person name="Lind M."/>
            <person name="Lindquist E."/>
            <person name="Lombard V."/>
            <person name="Lucas S."/>
            <person name="Lunden K."/>
            <person name="Morin E."/>
            <person name="Murat C."/>
            <person name="Park J."/>
            <person name="Raffaello T."/>
            <person name="Rouze P."/>
            <person name="Salamov A."/>
            <person name="Schmutz J."/>
            <person name="Solheim H."/>
            <person name="Stahlberg J."/>
            <person name="Velez H."/>
            <person name="de Vries R.P."/>
            <person name="Wiebenga A."/>
            <person name="Woodward S."/>
            <person name="Yakovlev I."/>
            <person name="Garbelotto M."/>
            <person name="Martin F."/>
            <person name="Grigoriev I.V."/>
            <person name="Stenlid J."/>
        </authorList>
    </citation>
    <scope>NUCLEOTIDE SEQUENCE [LARGE SCALE GENOMIC DNA]</scope>
    <source>
        <strain evidence="3 4">TC 32-1</strain>
    </source>
</reference>
<feature type="region of interest" description="Disordered" evidence="1">
    <location>
        <begin position="791"/>
        <end position="942"/>
    </location>
</feature>
<dbReference type="OrthoDB" id="6288785at2759"/>
<feature type="compositionally biased region" description="Acidic residues" evidence="1">
    <location>
        <begin position="308"/>
        <end position="319"/>
    </location>
</feature>
<dbReference type="InterPro" id="IPR000253">
    <property type="entry name" value="FHA_dom"/>
</dbReference>
<feature type="compositionally biased region" description="Acidic residues" evidence="1">
    <location>
        <begin position="334"/>
        <end position="343"/>
    </location>
</feature>
<gene>
    <name evidence="3" type="ORF">HETIRDRAFT_105345</name>
</gene>
<dbReference type="InterPro" id="IPR008984">
    <property type="entry name" value="SMAD_FHA_dom_sf"/>
</dbReference>
<evidence type="ECO:0000313" key="4">
    <source>
        <dbReference type="Proteomes" id="UP000030671"/>
    </source>
</evidence>
<dbReference type="eggNOG" id="ENOG502SBGM">
    <property type="taxonomic scope" value="Eukaryota"/>
</dbReference>
<dbReference type="HOGENOM" id="CLU_006497_1_0_1"/>
<dbReference type="Proteomes" id="UP000030671">
    <property type="component" value="Unassembled WGS sequence"/>
</dbReference>
<feature type="region of interest" description="Disordered" evidence="1">
    <location>
        <begin position="711"/>
        <end position="730"/>
    </location>
</feature>
<feature type="compositionally biased region" description="Acidic residues" evidence="1">
    <location>
        <begin position="356"/>
        <end position="373"/>
    </location>
</feature>
<accession>W4JVH8</accession>
<dbReference type="RefSeq" id="XP_009551035.1">
    <property type="nucleotide sequence ID" value="XM_009552740.1"/>
</dbReference>
<feature type="compositionally biased region" description="Acidic residues" evidence="1">
    <location>
        <begin position="818"/>
        <end position="831"/>
    </location>
</feature>
<dbReference type="Gene3D" id="2.60.200.20">
    <property type="match status" value="1"/>
</dbReference>
<feature type="compositionally biased region" description="Basic and acidic residues" evidence="1">
    <location>
        <begin position="626"/>
        <end position="658"/>
    </location>
</feature>
<feature type="compositionally biased region" description="Basic and acidic residues" evidence="1">
    <location>
        <begin position="672"/>
        <end position="686"/>
    </location>
</feature>
<dbReference type="SMART" id="SM00240">
    <property type="entry name" value="FHA"/>
    <property type="match status" value="1"/>
</dbReference>
<dbReference type="KEGG" id="hir:HETIRDRAFT_105345"/>
<feature type="compositionally biased region" description="Basic residues" evidence="1">
    <location>
        <begin position="1191"/>
        <end position="1202"/>
    </location>
</feature>
<keyword evidence="4" id="KW-1185">Reference proteome</keyword>